<dbReference type="InterPro" id="IPR000917">
    <property type="entry name" value="Sulfatase_N"/>
</dbReference>
<keyword evidence="5" id="KW-1185">Reference proteome</keyword>
<evidence type="ECO:0000256" key="2">
    <source>
        <dbReference type="SAM" id="SignalP"/>
    </source>
</evidence>
<name>A0A6C2TZP5_PONDE</name>
<gene>
    <name evidence="4" type="primary">atsA_69</name>
    <name evidence="4" type="ORF">PDESU_01593</name>
</gene>
<evidence type="ECO:0000313" key="5">
    <source>
        <dbReference type="Proteomes" id="UP000366872"/>
    </source>
</evidence>
<proteinExistence type="inferred from homology"/>
<dbReference type="InterPro" id="IPR017850">
    <property type="entry name" value="Alkaline_phosphatase_core_sf"/>
</dbReference>
<accession>A0A6C2TZP5</accession>
<organism evidence="4 5">
    <name type="scientific">Pontiella desulfatans</name>
    <dbReference type="NCBI Taxonomy" id="2750659"/>
    <lineage>
        <taxon>Bacteria</taxon>
        <taxon>Pseudomonadati</taxon>
        <taxon>Kiritimatiellota</taxon>
        <taxon>Kiritimatiellia</taxon>
        <taxon>Kiritimatiellales</taxon>
        <taxon>Pontiellaceae</taxon>
        <taxon>Pontiella</taxon>
    </lineage>
</organism>
<sequence>MLRFLVFGLLALCCNGFAVSKPNIVLILTDDQGFDDYGFRQPPLETPVMDRLMKDGVQFTRFYTAAACAPTRSALMTGRNFMRTGTSAVGFGAEAPHLDEYFLSEAMQDAGYVTGMMGKWNLGLSDAELPSRRGFDEAWPVVREDVRSYGRYEHFNPPFFHNGTYDGREDGWQVERVTDKAIRFIEAQKENPFFLYIPYAAPHEPWLCPPELQQKYMAKGVGEHYAMFLGMMEQLDTQVGRVLQSLEDSGLAENTIVLFFGDNGPTPTTRILKQNEDGYFALTKDYYNLNDEEWAARNPSGFRGKKATGWECAVRNRLSIYCPAKFEPKVVEGMTLVMDIYPTLVELADGKRPAGTPKLNGQSLLPLVNGNTKWPGRGFFVGETGKPQQHKASDGWNYRFTEHSMPLNGRETCFVQGDWVVVNEKGHWGLFDLSKDPEQKKDLKKAMPEKFSAMQSAYFDAFTEIKADPHAWSDPVQEVGPNAYLEMECAYRFKGENSVTWANTFFREIGAVQEMKVRVLEAGTYTVNLRALGVPSNTKIRLTAGGKTCEVMLGAGQKYHDFGTIHLDAGDQVLRVELLETGDEKSVSKMELFSMHMEKIK</sequence>
<feature type="signal peptide" evidence="2">
    <location>
        <begin position="1"/>
        <end position="20"/>
    </location>
</feature>
<feature type="domain" description="Sulfatase N-terminal" evidence="3">
    <location>
        <begin position="22"/>
        <end position="349"/>
    </location>
</feature>
<keyword evidence="2" id="KW-0732">Signal</keyword>
<dbReference type="Proteomes" id="UP000366872">
    <property type="component" value="Unassembled WGS sequence"/>
</dbReference>
<dbReference type="GO" id="GO:0004065">
    <property type="term" value="F:arylsulfatase activity"/>
    <property type="evidence" value="ECO:0007669"/>
    <property type="project" value="TreeGrafter"/>
</dbReference>
<dbReference type="RefSeq" id="WP_136078657.1">
    <property type="nucleotide sequence ID" value="NZ_CAAHFG010000001.1"/>
</dbReference>
<dbReference type="Gene3D" id="3.30.1120.10">
    <property type="match status" value="1"/>
</dbReference>
<comment type="similarity">
    <text evidence="1">Belongs to the sulfatase family.</text>
</comment>
<reference evidence="4 5" key="1">
    <citation type="submission" date="2019-04" db="EMBL/GenBank/DDBJ databases">
        <authorList>
            <person name="Van Vliet M D."/>
        </authorList>
    </citation>
    <scope>NUCLEOTIDE SEQUENCE [LARGE SCALE GENOMIC DNA]</scope>
    <source>
        <strain evidence="4 5">F1</strain>
    </source>
</reference>
<dbReference type="SUPFAM" id="SSF53649">
    <property type="entry name" value="Alkaline phosphatase-like"/>
    <property type="match status" value="1"/>
</dbReference>
<evidence type="ECO:0000256" key="1">
    <source>
        <dbReference type="ARBA" id="ARBA00008779"/>
    </source>
</evidence>
<dbReference type="InterPro" id="IPR050738">
    <property type="entry name" value="Sulfatase"/>
</dbReference>
<dbReference type="EMBL" id="CAAHFG010000001">
    <property type="protein sequence ID" value="VGO13039.1"/>
    <property type="molecule type" value="Genomic_DNA"/>
</dbReference>
<dbReference type="AlphaFoldDB" id="A0A6C2TZP5"/>
<evidence type="ECO:0000259" key="3">
    <source>
        <dbReference type="Pfam" id="PF00884"/>
    </source>
</evidence>
<dbReference type="Gene3D" id="3.40.720.10">
    <property type="entry name" value="Alkaline Phosphatase, subunit A"/>
    <property type="match status" value="1"/>
</dbReference>
<protein>
    <submittedName>
        <fullName evidence="4">Arylsulfatase</fullName>
    </submittedName>
</protein>
<evidence type="ECO:0000313" key="4">
    <source>
        <dbReference type="EMBL" id="VGO13039.1"/>
    </source>
</evidence>
<dbReference type="PANTHER" id="PTHR42693:SF33">
    <property type="entry name" value="ARYLSULFATASE"/>
    <property type="match status" value="1"/>
</dbReference>
<feature type="chain" id="PRO_5028918543" evidence="2">
    <location>
        <begin position="21"/>
        <end position="601"/>
    </location>
</feature>
<dbReference type="Pfam" id="PF00884">
    <property type="entry name" value="Sulfatase"/>
    <property type="match status" value="1"/>
</dbReference>
<dbReference type="PANTHER" id="PTHR42693">
    <property type="entry name" value="ARYLSULFATASE FAMILY MEMBER"/>
    <property type="match status" value="1"/>
</dbReference>